<accession>A0A126T9S2</accession>
<proteinExistence type="predicted"/>
<gene>
    <name evidence="1" type="ORF">JT25_018955</name>
</gene>
<sequence length="59" mass="6801">MIEKFSKTLRLQTKTSEHFFRSFSIGAASFELLAKTLELFCPMTEKKAWSLEKICPTAK</sequence>
<dbReference type="EMBL" id="CP014476">
    <property type="protein sequence ID" value="AMK78544.1"/>
    <property type="molecule type" value="Genomic_DNA"/>
</dbReference>
<name>A0A126T9S2_9GAMM</name>
<evidence type="ECO:0000313" key="2">
    <source>
        <dbReference type="Proteomes" id="UP000030512"/>
    </source>
</evidence>
<protein>
    <submittedName>
        <fullName evidence="1">Uncharacterized protein</fullName>
    </submittedName>
</protein>
<dbReference type="AlphaFoldDB" id="A0A126T9S2"/>
<dbReference type="Proteomes" id="UP000030512">
    <property type="component" value="Chromosome"/>
</dbReference>
<organism evidence="1 2">
    <name type="scientific">Methylomonas denitrificans</name>
    <dbReference type="NCBI Taxonomy" id="1538553"/>
    <lineage>
        <taxon>Bacteria</taxon>
        <taxon>Pseudomonadati</taxon>
        <taxon>Pseudomonadota</taxon>
        <taxon>Gammaproteobacteria</taxon>
        <taxon>Methylococcales</taxon>
        <taxon>Methylococcaceae</taxon>
        <taxon>Methylomonas</taxon>
    </lineage>
</organism>
<reference evidence="1 2" key="1">
    <citation type="journal article" date="2015" name="Environ. Microbiol.">
        <title>Methane oxidation coupled to nitrate reduction under hypoxia by the Gammaproteobacterium Methylomonas denitrificans, sp. nov. type strain FJG1.</title>
        <authorList>
            <person name="Kits K.D."/>
            <person name="Klotz M.G."/>
            <person name="Stein L.Y."/>
        </authorList>
    </citation>
    <scope>NUCLEOTIDE SEQUENCE [LARGE SCALE GENOMIC DNA]</scope>
    <source>
        <strain evidence="1 2">FJG1</strain>
    </source>
</reference>
<evidence type="ECO:0000313" key="1">
    <source>
        <dbReference type="EMBL" id="AMK78544.1"/>
    </source>
</evidence>
<keyword evidence="2" id="KW-1185">Reference proteome</keyword>
<dbReference type="KEGG" id="mdn:JT25_018955"/>